<dbReference type="GO" id="GO:0000978">
    <property type="term" value="F:RNA polymerase II cis-regulatory region sequence-specific DNA binding"/>
    <property type="evidence" value="ECO:0007669"/>
    <property type="project" value="TreeGrafter"/>
</dbReference>
<evidence type="ECO:0000256" key="4">
    <source>
        <dbReference type="ARBA" id="ARBA00023125"/>
    </source>
</evidence>
<dbReference type="PANTHER" id="PTHR45776:SF2">
    <property type="entry name" value="MIP04163P"/>
    <property type="match status" value="1"/>
</dbReference>
<name>A0A7R9QU10_9ACAR</name>
<dbReference type="Gene3D" id="4.10.280.10">
    <property type="entry name" value="Helix-loop-helix DNA-binding domain"/>
    <property type="match status" value="1"/>
</dbReference>
<gene>
    <name evidence="10" type="ORF">ONB1V03_LOCUS15063</name>
</gene>
<keyword evidence="6" id="KW-0539">Nucleus</keyword>
<feature type="compositionally biased region" description="Low complexity" evidence="8">
    <location>
        <begin position="175"/>
        <end position="187"/>
    </location>
</feature>
<keyword evidence="3" id="KW-0805">Transcription regulation</keyword>
<dbReference type="GO" id="GO:0046983">
    <property type="term" value="F:protein dimerization activity"/>
    <property type="evidence" value="ECO:0007669"/>
    <property type="project" value="InterPro"/>
</dbReference>
<evidence type="ECO:0000256" key="8">
    <source>
        <dbReference type="SAM" id="MobiDB-lite"/>
    </source>
</evidence>
<feature type="region of interest" description="Disordered" evidence="8">
    <location>
        <begin position="357"/>
        <end position="381"/>
    </location>
</feature>
<accession>A0A7R9QU10</accession>
<feature type="coiled-coil region" evidence="7">
    <location>
        <begin position="322"/>
        <end position="356"/>
    </location>
</feature>
<evidence type="ECO:0000256" key="6">
    <source>
        <dbReference type="ARBA" id="ARBA00023242"/>
    </source>
</evidence>
<dbReference type="SMART" id="SM00353">
    <property type="entry name" value="HLH"/>
    <property type="match status" value="1"/>
</dbReference>
<organism evidence="10">
    <name type="scientific">Oppiella nova</name>
    <dbReference type="NCBI Taxonomy" id="334625"/>
    <lineage>
        <taxon>Eukaryota</taxon>
        <taxon>Metazoa</taxon>
        <taxon>Ecdysozoa</taxon>
        <taxon>Arthropoda</taxon>
        <taxon>Chelicerata</taxon>
        <taxon>Arachnida</taxon>
        <taxon>Acari</taxon>
        <taxon>Acariformes</taxon>
        <taxon>Sarcoptiformes</taxon>
        <taxon>Oribatida</taxon>
        <taxon>Brachypylina</taxon>
        <taxon>Oppioidea</taxon>
        <taxon>Oppiidae</taxon>
        <taxon>Oppiella</taxon>
    </lineage>
</organism>
<dbReference type="Proteomes" id="UP000728032">
    <property type="component" value="Unassembled WGS sequence"/>
</dbReference>
<feature type="compositionally biased region" description="Low complexity" evidence="8">
    <location>
        <begin position="1"/>
        <end position="18"/>
    </location>
</feature>
<keyword evidence="7" id="KW-0175">Coiled coil</keyword>
<dbReference type="Pfam" id="PF00010">
    <property type="entry name" value="HLH"/>
    <property type="match status" value="1"/>
</dbReference>
<evidence type="ECO:0000256" key="1">
    <source>
        <dbReference type="ARBA" id="ARBA00004123"/>
    </source>
</evidence>
<dbReference type="EMBL" id="OC929821">
    <property type="protein sequence ID" value="CAD7658442.1"/>
    <property type="molecule type" value="Genomic_DNA"/>
</dbReference>
<dbReference type="InterPro" id="IPR011598">
    <property type="entry name" value="bHLH_dom"/>
</dbReference>
<dbReference type="AlphaFoldDB" id="A0A7R9QU10"/>
<evidence type="ECO:0000313" key="11">
    <source>
        <dbReference type="Proteomes" id="UP000728032"/>
    </source>
</evidence>
<evidence type="ECO:0000256" key="5">
    <source>
        <dbReference type="ARBA" id="ARBA00023163"/>
    </source>
</evidence>
<dbReference type="SUPFAM" id="SSF47459">
    <property type="entry name" value="HLH, helix-loop-helix DNA-binding domain"/>
    <property type="match status" value="1"/>
</dbReference>
<dbReference type="GO" id="GO:0000981">
    <property type="term" value="F:DNA-binding transcription factor activity, RNA polymerase II-specific"/>
    <property type="evidence" value="ECO:0007669"/>
    <property type="project" value="TreeGrafter"/>
</dbReference>
<keyword evidence="11" id="KW-1185">Reference proteome</keyword>
<evidence type="ECO:0000256" key="2">
    <source>
        <dbReference type="ARBA" id="ARBA00008289"/>
    </source>
</evidence>
<dbReference type="PROSITE" id="PS50888">
    <property type="entry name" value="BHLH"/>
    <property type="match status" value="1"/>
</dbReference>
<evidence type="ECO:0000256" key="3">
    <source>
        <dbReference type="ARBA" id="ARBA00023015"/>
    </source>
</evidence>
<keyword evidence="4" id="KW-0238">DNA-binding</keyword>
<dbReference type="OrthoDB" id="6242697at2759"/>
<feature type="region of interest" description="Disordered" evidence="8">
    <location>
        <begin position="1"/>
        <end position="52"/>
    </location>
</feature>
<keyword evidence="5" id="KW-0804">Transcription</keyword>
<evidence type="ECO:0000256" key="7">
    <source>
        <dbReference type="SAM" id="Coils"/>
    </source>
</evidence>
<proteinExistence type="inferred from homology"/>
<sequence>MSRTNLKQQLMKQQLIQQEMREKQGPPESEHQQRLSQLSQSVPQSPHAGALQPQHSLNIQQFPALMTSHQLFQKVQQNHQQMRQTLENPTNYHVLQSQQQQKSPHPQLSPHSPLHPHPLHSQSVPNVPSQLSPNCLQPHDHHHNHNALHIANTGHSLSSSALGPGPQSPFPLSPDSPLSAPPSSACSTSELDDVFDVLGGFDSRTDTTQMDDELVGAIAATLPADMNYFMDQQPTTPTHDMSSSSCPQLTDQEMKAWQKDRQKKDNHNQIERRRRYNINDRIKELGTLLPKSEDTKHFDLVKDMKQNKGTILKASVDYVRLLKRENIRLSIEERRYKEMENNYRSLQMQMQELQLRMGGSPQPPQQQHKQNTSNWNQMVCY</sequence>
<comment type="subcellular location">
    <subcellularLocation>
        <location evidence="1">Nucleus</location>
    </subcellularLocation>
</comment>
<protein>
    <recommendedName>
        <fullName evidence="9">BHLH domain-containing protein</fullName>
    </recommendedName>
</protein>
<dbReference type="CDD" id="cd11397">
    <property type="entry name" value="bHLHzip_MITF_like"/>
    <property type="match status" value="1"/>
</dbReference>
<feature type="compositionally biased region" description="Basic and acidic residues" evidence="8">
    <location>
        <begin position="19"/>
        <end position="33"/>
    </location>
</feature>
<feature type="region of interest" description="Disordered" evidence="8">
    <location>
        <begin position="155"/>
        <end position="187"/>
    </location>
</feature>
<feature type="region of interest" description="Disordered" evidence="8">
    <location>
        <begin position="94"/>
        <end position="142"/>
    </location>
</feature>
<evidence type="ECO:0000313" key="10">
    <source>
        <dbReference type="EMBL" id="CAD7658442.1"/>
    </source>
</evidence>
<reference evidence="10" key="1">
    <citation type="submission" date="2020-11" db="EMBL/GenBank/DDBJ databases">
        <authorList>
            <person name="Tran Van P."/>
        </authorList>
    </citation>
    <scope>NUCLEOTIDE SEQUENCE</scope>
</reference>
<comment type="similarity">
    <text evidence="2">Belongs to the MiT/TFE family.</text>
</comment>
<evidence type="ECO:0000259" key="9">
    <source>
        <dbReference type="PROSITE" id="PS50888"/>
    </source>
</evidence>
<feature type="domain" description="BHLH" evidence="9">
    <location>
        <begin position="262"/>
        <end position="322"/>
    </location>
</feature>
<dbReference type="GO" id="GO:0005634">
    <property type="term" value="C:nucleus"/>
    <property type="evidence" value="ECO:0007669"/>
    <property type="project" value="UniProtKB-SubCell"/>
</dbReference>
<dbReference type="EMBL" id="CAJPVJ010014996">
    <property type="protein sequence ID" value="CAG2175628.1"/>
    <property type="molecule type" value="Genomic_DNA"/>
</dbReference>
<feature type="compositionally biased region" description="Low complexity" evidence="8">
    <location>
        <begin position="94"/>
        <end position="112"/>
    </location>
</feature>
<dbReference type="PANTHER" id="PTHR45776">
    <property type="entry name" value="MIP04163P"/>
    <property type="match status" value="1"/>
</dbReference>
<feature type="compositionally biased region" description="Polar residues" evidence="8">
    <location>
        <begin position="365"/>
        <end position="381"/>
    </location>
</feature>
<dbReference type="InterPro" id="IPR036638">
    <property type="entry name" value="HLH_DNA-bd_sf"/>
</dbReference>
<feature type="compositionally biased region" description="Polar residues" evidence="8">
    <location>
        <begin position="126"/>
        <end position="135"/>
    </location>
</feature>
<feature type="compositionally biased region" description="Low complexity" evidence="8">
    <location>
        <begin position="34"/>
        <end position="47"/>
    </location>
</feature>